<keyword evidence="3" id="KW-0472">Membrane</keyword>
<dbReference type="PROSITE" id="PS00383">
    <property type="entry name" value="TYR_PHOSPHATASE_1"/>
    <property type="match status" value="1"/>
</dbReference>
<evidence type="ECO:0000259" key="4">
    <source>
        <dbReference type="PROSITE" id="PS50054"/>
    </source>
</evidence>
<dbReference type="KEGG" id="nhe:NECHADRAFT_86394"/>
<feature type="transmembrane region" description="Helical" evidence="3">
    <location>
        <begin position="194"/>
        <end position="215"/>
    </location>
</feature>
<dbReference type="InterPro" id="IPR029021">
    <property type="entry name" value="Prot-tyrosine_phosphatase-like"/>
</dbReference>
<dbReference type="PROSITE" id="PS50054">
    <property type="entry name" value="TYR_PHOSPHATASE_DUAL"/>
    <property type="match status" value="1"/>
</dbReference>
<dbReference type="GeneID" id="9665225"/>
<dbReference type="eggNOG" id="KOG1716">
    <property type="taxonomic scope" value="Eukaryota"/>
</dbReference>
<protein>
    <submittedName>
        <fullName evidence="6">Uncharacterized protein</fullName>
    </submittedName>
</protein>
<dbReference type="PROSITE" id="PS50056">
    <property type="entry name" value="TYR_PHOSPHATASE_2"/>
    <property type="match status" value="1"/>
</dbReference>
<feature type="transmembrane region" description="Helical" evidence="3">
    <location>
        <begin position="290"/>
        <end position="315"/>
    </location>
</feature>
<reference evidence="6 7" key="1">
    <citation type="journal article" date="2009" name="PLoS Genet.">
        <title>The genome of Nectria haematococca: contribution of supernumerary chromosomes to gene expansion.</title>
        <authorList>
            <person name="Coleman J.J."/>
            <person name="Rounsley S.D."/>
            <person name="Rodriguez-Carres M."/>
            <person name="Kuo A."/>
            <person name="Wasmann C.C."/>
            <person name="Grimwood J."/>
            <person name="Schmutz J."/>
            <person name="Taga M."/>
            <person name="White G.J."/>
            <person name="Zhou S."/>
            <person name="Schwartz D.C."/>
            <person name="Freitag M."/>
            <person name="Ma L.J."/>
            <person name="Danchin E.G."/>
            <person name="Henrissat B."/>
            <person name="Coutinho P.M."/>
            <person name="Nelson D.R."/>
            <person name="Straney D."/>
            <person name="Napoli C.A."/>
            <person name="Barker B.M."/>
            <person name="Gribskov M."/>
            <person name="Rep M."/>
            <person name="Kroken S."/>
            <person name="Molnar I."/>
            <person name="Rensing C."/>
            <person name="Kennell J.C."/>
            <person name="Zamora J."/>
            <person name="Farman M.L."/>
            <person name="Selker E.U."/>
            <person name="Salamov A."/>
            <person name="Shapiro H."/>
            <person name="Pangilinan J."/>
            <person name="Lindquist E."/>
            <person name="Lamers C."/>
            <person name="Grigoriev I.V."/>
            <person name="Geiser D.M."/>
            <person name="Covert S.F."/>
            <person name="Temporini E."/>
            <person name="Vanetten H.D."/>
        </authorList>
    </citation>
    <scope>NUCLEOTIDE SEQUENCE [LARGE SCALE GENOMIC DNA]</scope>
    <source>
        <strain evidence="7">ATCC MYA-4622 / CBS 123669 / FGSC 9596 / NRRL 45880 / 77-13-4</strain>
    </source>
</reference>
<dbReference type="InParanoid" id="C7ZF53"/>
<dbReference type="CDD" id="cd14498">
    <property type="entry name" value="DSP"/>
    <property type="match status" value="1"/>
</dbReference>
<accession>C7ZF53</accession>
<keyword evidence="3" id="KW-1133">Transmembrane helix</keyword>
<dbReference type="RefSeq" id="XP_003043221.1">
    <property type="nucleotide sequence ID" value="XM_003043175.1"/>
</dbReference>
<dbReference type="STRING" id="660122.C7ZF53"/>
<dbReference type="SMART" id="SM00195">
    <property type="entry name" value="DSPc"/>
    <property type="match status" value="1"/>
</dbReference>
<dbReference type="Gene3D" id="3.90.190.10">
    <property type="entry name" value="Protein tyrosine phosphatase superfamily"/>
    <property type="match status" value="1"/>
</dbReference>
<evidence type="ECO:0000256" key="1">
    <source>
        <dbReference type="ARBA" id="ARBA00022801"/>
    </source>
</evidence>
<evidence type="ECO:0000259" key="5">
    <source>
        <dbReference type="PROSITE" id="PS50056"/>
    </source>
</evidence>
<evidence type="ECO:0000256" key="2">
    <source>
        <dbReference type="ARBA" id="ARBA00022912"/>
    </source>
</evidence>
<dbReference type="PANTHER" id="PTHR34391">
    <property type="entry name" value="UPF0658 GOLGI APPARATUS MEMBRANE PROTEIN C1952.10C-RELATED"/>
    <property type="match status" value="1"/>
</dbReference>
<feature type="transmembrane region" description="Helical" evidence="3">
    <location>
        <begin position="145"/>
        <end position="167"/>
    </location>
</feature>
<dbReference type="InterPro" id="IPR016130">
    <property type="entry name" value="Tyr_Pase_AS"/>
</dbReference>
<feature type="transmembrane region" description="Helical" evidence="3">
    <location>
        <begin position="21"/>
        <end position="46"/>
    </location>
</feature>
<feature type="transmembrane region" description="Helical" evidence="3">
    <location>
        <begin position="253"/>
        <end position="270"/>
    </location>
</feature>
<name>C7ZF53_FUSV7</name>
<dbReference type="Proteomes" id="UP000005206">
    <property type="component" value="Chromosome 11"/>
</dbReference>
<dbReference type="OrthoDB" id="10252009at2759"/>
<dbReference type="SUPFAM" id="SSF52799">
    <property type="entry name" value="(Phosphotyrosine protein) phosphatases II"/>
    <property type="match status" value="1"/>
</dbReference>
<evidence type="ECO:0000256" key="3">
    <source>
        <dbReference type="SAM" id="Phobius"/>
    </source>
</evidence>
<dbReference type="EMBL" id="GG698922">
    <property type="protein sequence ID" value="EEU37508.1"/>
    <property type="molecule type" value="Genomic_DNA"/>
</dbReference>
<sequence length="573" mass="62925">MTSLCVSFVARMRIADTKLEWTFFGVAVAQFVLVTLLQISVLVRYLDWVNPAVYQVPLSYVIPMVFVIPTLGCLFQATVALDTCRIKNKIQIWAQCVINICLSVTTGMQYVQAKEATERILKGHDKDKNPFADNDEPFWKYTQPALIACIVLFSACSILMVALACWLHVEFSWTVYEHVSPDVKMKARHLRYQAYLVFLKISLLFVILFVVVYGFLNVHYQEPEFGLTMAILPIAVIQAGLAAYCVTNEHKKGMFVVIALHLGLVGYLVSRLTILFGKGLRSKTLMKEEMVLFAAMGLFLSAVSAIAAAICTASFDKGLKPLLLGQEPRNLAPPQEFELTRPRPISGVFARPERMSRRFDIDLCEWITTLYFSDIVLSRKHGAHSMGGRKASKSQKGGQSKAAAVLVFPPFLFLGPCSAASSSSFLQSNGITSVICIGSTPSERIDGVTYHRISMVDSPSAPISESIESASNIIDQVAGAGGKVLVHCSAGISRSPTVIAGYLMTRQGLSLKAALAAIVSARPTVCPNPGFIGQLRYMDQELHGHDSLGVDELPRRTEDRLAILGEVEKETEG</sequence>
<keyword evidence="1" id="KW-0378">Hydrolase</keyword>
<dbReference type="VEuPathDB" id="FungiDB:NECHADRAFT_86394"/>
<dbReference type="AlphaFoldDB" id="C7ZF53"/>
<dbReference type="SMART" id="SM00404">
    <property type="entry name" value="PTPc_motif"/>
    <property type="match status" value="1"/>
</dbReference>
<feature type="transmembrane region" description="Helical" evidence="3">
    <location>
        <begin position="92"/>
        <end position="111"/>
    </location>
</feature>
<dbReference type="InterPro" id="IPR040410">
    <property type="entry name" value="UPF0658_Golgi"/>
</dbReference>
<feature type="domain" description="Tyrosine specific protein phosphatases" evidence="5">
    <location>
        <begin position="464"/>
        <end position="523"/>
    </location>
</feature>
<dbReference type="Pfam" id="PF00782">
    <property type="entry name" value="DSPc"/>
    <property type="match status" value="1"/>
</dbReference>
<dbReference type="InterPro" id="IPR020422">
    <property type="entry name" value="TYR_PHOSPHATASE_DUAL_dom"/>
</dbReference>
<keyword evidence="7" id="KW-1185">Reference proteome</keyword>
<feature type="transmembrane region" description="Helical" evidence="3">
    <location>
        <begin position="58"/>
        <end position="80"/>
    </location>
</feature>
<evidence type="ECO:0000313" key="6">
    <source>
        <dbReference type="EMBL" id="EEU37508.1"/>
    </source>
</evidence>
<organism evidence="6 7">
    <name type="scientific">Fusarium vanettenii (strain ATCC MYA-4622 / CBS 123669 / FGSC 9596 / NRRL 45880 / 77-13-4)</name>
    <name type="common">Fusarium solani subsp. pisi</name>
    <dbReference type="NCBI Taxonomy" id="660122"/>
    <lineage>
        <taxon>Eukaryota</taxon>
        <taxon>Fungi</taxon>
        <taxon>Dikarya</taxon>
        <taxon>Ascomycota</taxon>
        <taxon>Pezizomycotina</taxon>
        <taxon>Sordariomycetes</taxon>
        <taxon>Hypocreomycetidae</taxon>
        <taxon>Hypocreales</taxon>
        <taxon>Nectriaceae</taxon>
        <taxon>Fusarium</taxon>
        <taxon>Fusarium solani species complex</taxon>
        <taxon>Fusarium vanettenii</taxon>
    </lineage>
</organism>
<feature type="transmembrane region" description="Helical" evidence="3">
    <location>
        <begin position="227"/>
        <end position="246"/>
    </location>
</feature>
<keyword evidence="3" id="KW-0812">Transmembrane</keyword>
<evidence type="ECO:0000313" key="7">
    <source>
        <dbReference type="Proteomes" id="UP000005206"/>
    </source>
</evidence>
<keyword evidence="2" id="KW-0904">Protein phosphatase</keyword>
<dbReference type="InterPro" id="IPR000340">
    <property type="entry name" value="Dual-sp_phosphatase_cat-dom"/>
</dbReference>
<gene>
    <name evidence="6" type="ORF">NECHADRAFT_86394</name>
</gene>
<dbReference type="PANTHER" id="PTHR34391:SF1">
    <property type="entry name" value="UPF0658 GOLGI APPARATUS MEMBRANE PROTEIN C1952.10C-RELATED"/>
    <property type="match status" value="1"/>
</dbReference>
<proteinExistence type="predicted"/>
<dbReference type="InterPro" id="IPR000387">
    <property type="entry name" value="Tyr_Pase_dom"/>
</dbReference>
<dbReference type="GO" id="GO:0004721">
    <property type="term" value="F:phosphoprotein phosphatase activity"/>
    <property type="evidence" value="ECO:0007669"/>
    <property type="project" value="UniProtKB-KW"/>
</dbReference>
<dbReference type="HOGENOM" id="CLU_475736_0_0_1"/>
<dbReference type="InterPro" id="IPR003595">
    <property type="entry name" value="Tyr_Pase_cat"/>
</dbReference>
<dbReference type="GO" id="GO:0005794">
    <property type="term" value="C:Golgi apparatus"/>
    <property type="evidence" value="ECO:0007669"/>
    <property type="project" value="TreeGrafter"/>
</dbReference>
<feature type="domain" description="Tyrosine-protein phosphatase" evidence="4">
    <location>
        <begin position="404"/>
        <end position="544"/>
    </location>
</feature>